<evidence type="ECO:0000256" key="1">
    <source>
        <dbReference type="SAM" id="Phobius"/>
    </source>
</evidence>
<dbReference type="EMBL" id="KV423929">
    <property type="protein sequence ID" value="KZT60658.1"/>
    <property type="molecule type" value="Genomic_DNA"/>
</dbReference>
<feature type="non-terminal residue" evidence="3">
    <location>
        <position position="203"/>
    </location>
</feature>
<keyword evidence="1" id="KW-0812">Transmembrane</keyword>
<dbReference type="GO" id="GO:0035838">
    <property type="term" value="C:growing cell tip"/>
    <property type="evidence" value="ECO:0007669"/>
    <property type="project" value="TreeGrafter"/>
</dbReference>
<reference evidence="3 4" key="1">
    <citation type="journal article" date="2016" name="Mol. Biol. Evol.">
        <title>Comparative Genomics of Early-Diverging Mushroom-Forming Fungi Provides Insights into the Origins of Lignocellulose Decay Capabilities.</title>
        <authorList>
            <person name="Nagy L.G."/>
            <person name="Riley R."/>
            <person name="Tritt A."/>
            <person name="Adam C."/>
            <person name="Daum C."/>
            <person name="Floudas D."/>
            <person name="Sun H."/>
            <person name="Yadav J.S."/>
            <person name="Pangilinan J."/>
            <person name="Larsson K.H."/>
            <person name="Matsuura K."/>
            <person name="Barry K."/>
            <person name="Labutti K."/>
            <person name="Kuo R."/>
            <person name="Ohm R.A."/>
            <person name="Bhattacharya S.S."/>
            <person name="Shirouzu T."/>
            <person name="Yoshinaga Y."/>
            <person name="Martin F.M."/>
            <person name="Grigoriev I.V."/>
            <person name="Hibbett D.S."/>
        </authorList>
    </citation>
    <scope>NUCLEOTIDE SEQUENCE [LARGE SCALE GENOMIC DNA]</scope>
    <source>
        <strain evidence="3 4">HHB12733</strain>
    </source>
</reference>
<keyword evidence="4" id="KW-1185">Reference proteome</keyword>
<dbReference type="InParanoid" id="A0A165IJJ7"/>
<dbReference type="AlphaFoldDB" id="A0A165IJJ7"/>
<organism evidence="3 4">
    <name type="scientific">Calocera cornea HHB12733</name>
    <dbReference type="NCBI Taxonomy" id="1353952"/>
    <lineage>
        <taxon>Eukaryota</taxon>
        <taxon>Fungi</taxon>
        <taxon>Dikarya</taxon>
        <taxon>Basidiomycota</taxon>
        <taxon>Agaricomycotina</taxon>
        <taxon>Dacrymycetes</taxon>
        <taxon>Dacrymycetales</taxon>
        <taxon>Dacrymycetaceae</taxon>
        <taxon>Calocera</taxon>
    </lineage>
</organism>
<evidence type="ECO:0000313" key="4">
    <source>
        <dbReference type="Proteomes" id="UP000076842"/>
    </source>
</evidence>
<feature type="chain" id="PRO_5007859306" evidence="2">
    <location>
        <begin position="21"/>
        <end position="203"/>
    </location>
</feature>
<dbReference type="OrthoDB" id="2354757at2759"/>
<gene>
    <name evidence="3" type="ORF">CALCODRAFT_416795</name>
</gene>
<dbReference type="PANTHER" id="PTHR28013">
    <property type="entry name" value="PROTEIN DCV1-RELATED"/>
    <property type="match status" value="1"/>
</dbReference>
<evidence type="ECO:0000313" key="3">
    <source>
        <dbReference type="EMBL" id="KZT60658.1"/>
    </source>
</evidence>
<dbReference type="InterPro" id="IPR009571">
    <property type="entry name" value="SUR7/Rim9-like_fungi"/>
</dbReference>
<feature type="signal peptide" evidence="2">
    <location>
        <begin position="1"/>
        <end position="20"/>
    </location>
</feature>
<dbReference type="GO" id="GO:0005886">
    <property type="term" value="C:plasma membrane"/>
    <property type="evidence" value="ECO:0007669"/>
    <property type="project" value="InterPro"/>
</dbReference>
<feature type="transmembrane region" description="Helical" evidence="1">
    <location>
        <begin position="136"/>
        <end position="158"/>
    </location>
</feature>
<dbReference type="STRING" id="1353952.A0A165IJJ7"/>
<dbReference type="InterPro" id="IPR051380">
    <property type="entry name" value="pH-response_reg_palI/RIM9"/>
</dbReference>
<keyword evidence="1" id="KW-1133">Transmembrane helix</keyword>
<protein>
    <submittedName>
        <fullName evidence="3">Pali-domain-containing protein</fullName>
    </submittedName>
</protein>
<evidence type="ECO:0000256" key="2">
    <source>
        <dbReference type="SAM" id="SignalP"/>
    </source>
</evidence>
<proteinExistence type="predicted"/>
<dbReference type="Proteomes" id="UP000076842">
    <property type="component" value="Unassembled WGS sequence"/>
</dbReference>
<sequence length="203" mass="21870">PRSVFCIPGIILLLFALALSILVTISLPSIHPFDIARVDFHDGLGTISNAPNNVQGEFRFGIWGYCYQTATTSGFNCLHTGHAYSVTFANQAGGSETVGASWTRGLAVHAVACVVVGIAFLLSFSEHVTVTLIASLVSFLAALLTLIAFACDIALFAWVKHQMSNLDISESTYPGPAFWMTLVTFILLLLAGCTVCFGHRRER</sequence>
<feature type="transmembrane region" description="Helical" evidence="1">
    <location>
        <begin position="106"/>
        <end position="124"/>
    </location>
</feature>
<name>A0A165IJJ7_9BASI</name>
<dbReference type="PANTHER" id="PTHR28013:SF4">
    <property type="entry name" value="MARVEL DOMAIN-CONTAINING PROTEIN"/>
    <property type="match status" value="1"/>
</dbReference>
<feature type="non-terminal residue" evidence="3">
    <location>
        <position position="1"/>
    </location>
</feature>
<accession>A0A165IJJ7</accession>
<feature type="transmembrane region" description="Helical" evidence="1">
    <location>
        <begin position="178"/>
        <end position="198"/>
    </location>
</feature>
<keyword evidence="1" id="KW-0472">Membrane</keyword>
<keyword evidence="2" id="KW-0732">Signal</keyword>
<dbReference type="GO" id="GO:0032153">
    <property type="term" value="C:cell division site"/>
    <property type="evidence" value="ECO:0007669"/>
    <property type="project" value="TreeGrafter"/>
</dbReference>
<dbReference type="Pfam" id="PF06687">
    <property type="entry name" value="SUR7"/>
    <property type="match status" value="1"/>
</dbReference>